<keyword evidence="16" id="KW-1185">Reference proteome</keyword>
<proteinExistence type="inferred from homology"/>
<keyword evidence="5 11" id="KW-0479">Metal-binding</keyword>
<dbReference type="InterPro" id="IPR019999">
    <property type="entry name" value="Anth_synth_I-like"/>
</dbReference>
<dbReference type="Pfam" id="PF04715">
    <property type="entry name" value="Anth_synt_I_N"/>
    <property type="match status" value="1"/>
</dbReference>
<dbReference type="EC" id="4.1.3.27" evidence="11"/>
<comment type="cofactor">
    <cofactor evidence="1 11">
        <name>Mg(2+)</name>
        <dbReference type="ChEBI" id="CHEBI:18420"/>
    </cofactor>
</comment>
<evidence type="ECO:0000256" key="4">
    <source>
        <dbReference type="ARBA" id="ARBA00022605"/>
    </source>
</evidence>
<dbReference type="GO" id="GO:0046872">
    <property type="term" value="F:metal ion binding"/>
    <property type="evidence" value="ECO:0007669"/>
    <property type="project" value="UniProtKB-KW"/>
</dbReference>
<evidence type="ECO:0000256" key="5">
    <source>
        <dbReference type="ARBA" id="ARBA00022723"/>
    </source>
</evidence>
<dbReference type="STRING" id="1839936.SBU_001252"/>
<dbReference type="PANTHER" id="PTHR11236:SF9">
    <property type="entry name" value="ANTHRANILATE SYNTHASE COMPONENT 1"/>
    <property type="match status" value="1"/>
</dbReference>
<dbReference type="Proteomes" id="UP000885936">
    <property type="component" value="Unassembled WGS sequence"/>
</dbReference>
<evidence type="ECO:0000256" key="10">
    <source>
        <dbReference type="ARBA" id="ARBA00047683"/>
    </source>
</evidence>
<name>A0A1F2P3W4_9EURY</name>
<comment type="subunit">
    <text evidence="11">Heterotetramer consisting of two non-identical subunits: a beta subunit (TrpG) and a large alpha subunit (TrpE).</text>
</comment>
<dbReference type="EMBL" id="LYOR01000006">
    <property type="protein sequence ID" value="OFV65843.1"/>
    <property type="molecule type" value="Genomic_DNA"/>
</dbReference>
<dbReference type="GO" id="GO:0004049">
    <property type="term" value="F:anthranilate synthase activity"/>
    <property type="evidence" value="ECO:0007669"/>
    <property type="project" value="UniProtKB-EC"/>
</dbReference>
<dbReference type="InterPro" id="IPR006805">
    <property type="entry name" value="Anth_synth_I_N"/>
</dbReference>
<keyword evidence="4 11" id="KW-0028">Amino-acid biosynthesis</keyword>
<dbReference type="EMBL" id="DRIE01000028">
    <property type="protein sequence ID" value="HEC56587.1"/>
    <property type="molecule type" value="Genomic_DNA"/>
</dbReference>
<evidence type="ECO:0000256" key="9">
    <source>
        <dbReference type="ARBA" id="ARBA00023239"/>
    </source>
</evidence>
<evidence type="ECO:0000313" key="15">
    <source>
        <dbReference type="EMBL" id="OFV65843.1"/>
    </source>
</evidence>
<reference evidence="15 16" key="1">
    <citation type="submission" date="2016-05" db="EMBL/GenBank/DDBJ databases">
        <title>Microbial consortia oxidize butane by reversing methanogenesis.</title>
        <authorList>
            <person name="Laso-Perez R."/>
            <person name="Richter M."/>
            <person name="Wegener G."/>
            <person name="Musat F."/>
        </authorList>
    </citation>
    <scope>NUCLEOTIDE SEQUENCE [LARGE SCALE GENOMIC DNA]</scope>
    <source>
        <strain evidence="15">BOX1</strain>
    </source>
</reference>
<evidence type="ECO:0000259" key="12">
    <source>
        <dbReference type="Pfam" id="PF00425"/>
    </source>
</evidence>
<dbReference type="PATRIC" id="fig|1839936.3.peg.1267"/>
<comment type="similarity">
    <text evidence="3 11">Belongs to the anthranilate synthase component I family.</text>
</comment>
<dbReference type="Pfam" id="PF00425">
    <property type="entry name" value="Chorismate_bind"/>
    <property type="match status" value="1"/>
</dbReference>
<dbReference type="Gene3D" id="3.60.120.10">
    <property type="entry name" value="Anthranilate synthase"/>
    <property type="match status" value="1"/>
</dbReference>
<keyword evidence="7 11" id="KW-0460">Magnesium</keyword>
<reference evidence="14" key="2">
    <citation type="journal article" date="2020" name="mSystems">
        <title>Genome- and Community-Level Interaction Insights into Carbon Utilization and Element Cycling Functions of Hydrothermarchaeota in Hydrothermal Sediment.</title>
        <authorList>
            <person name="Zhou Z."/>
            <person name="Liu Y."/>
            <person name="Xu W."/>
            <person name="Pan J."/>
            <person name="Luo Z.H."/>
            <person name="Li M."/>
        </authorList>
    </citation>
    <scope>NUCLEOTIDE SEQUENCE [LARGE SCALE GENOMIC DNA]</scope>
    <source>
        <strain evidence="14">HyVt-386</strain>
    </source>
</reference>
<dbReference type="GO" id="GO:0000162">
    <property type="term" value="P:L-tryptophan biosynthetic process"/>
    <property type="evidence" value="ECO:0007669"/>
    <property type="project" value="UniProtKB-UniPathway"/>
</dbReference>
<evidence type="ECO:0000256" key="11">
    <source>
        <dbReference type="RuleBase" id="RU364045"/>
    </source>
</evidence>
<comment type="caution">
    <text evidence="15">The sequence shown here is derived from an EMBL/GenBank/DDBJ whole genome shotgun (WGS) entry which is preliminary data.</text>
</comment>
<dbReference type="PRINTS" id="PR00095">
    <property type="entry name" value="ANTSNTHASEI"/>
</dbReference>
<evidence type="ECO:0000313" key="16">
    <source>
        <dbReference type="Proteomes" id="UP000185779"/>
    </source>
</evidence>
<dbReference type="InterPro" id="IPR005801">
    <property type="entry name" value="ADC_synthase"/>
</dbReference>
<evidence type="ECO:0000313" key="14">
    <source>
        <dbReference type="EMBL" id="HEC56587.1"/>
    </source>
</evidence>
<dbReference type="UniPathway" id="UPA00035">
    <property type="reaction ID" value="UER00040"/>
</dbReference>
<evidence type="ECO:0000256" key="2">
    <source>
        <dbReference type="ARBA" id="ARBA00004873"/>
    </source>
</evidence>
<feature type="domain" description="Chorismate-utilising enzyme C-terminal" evidence="12">
    <location>
        <begin position="252"/>
        <end position="505"/>
    </location>
</feature>
<evidence type="ECO:0000259" key="13">
    <source>
        <dbReference type="Pfam" id="PF04715"/>
    </source>
</evidence>
<accession>A0A1F2P3W4</accession>
<sequence>MMFNISLEEVRSLASAAKEPFIPELYIKTKAETTPLKVYTALSCEYGNRYLLESVEKEKRHARFSFLGGDPECILTVNGREISIEGRGELLEVMRARLDSILENGKIKEDLDLLDALGLIFPAGRIRYHGRGLHNLFARQVFTGGLIGYLAYDIVYDCWLGTKPGYDRMVPDVKLLLQTKNVIFDHREGEIYLVFTPFFDPEGDVDASYMRACDEAEALLDIIEASSTIPDLEPSLEEGVENLPAGESSMTREEYEDAVRIAKRHIIDGDIFQVVLSRLKTVKVSSSPLKIYKALRRINPSPYMYLFELDGLGIVGASPETLLTVHRGRVITNPIAGTCPRGKDEREDKALAERMLADEKERAEHVMLVDLGRNDVRMVSKPGSVRVDDFMSVIRYSHVQHIESTVSGEMRDECTVFDATRAIFPAGTLSGAPKIRAMEIIDELERGPRGIYGGGIGYFTWNGDCDLAIAIRTIVLRDGVAYIQAGAGIVADSDPEKEFYETERKMGAMMRAIGAVEGGR</sequence>
<keyword evidence="6 11" id="KW-0822">Tryptophan biosynthesis</keyword>
<dbReference type="InterPro" id="IPR015890">
    <property type="entry name" value="Chorismate_C"/>
</dbReference>
<evidence type="ECO:0000256" key="6">
    <source>
        <dbReference type="ARBA" id="ARBA00022822"/>
    </source>
</evidence>
<evidence type="ECO:0000256" key="8">
    <source>
        <dbReference type="ARBA" id="ARBA00023141"/>
    </source>
</evidence>
<evidence type="ECO:0000256" key="1">
    <source>
        <dbReference type="ARBA" id="ARBA00001946"/>
    </source>
</evidence>
<dbReference type="SUPFAM" id="SSF56322">
    <property type="entry name" value="ADC synthase"/>
    <property type="match status" value="1"/>
</dbReference>
<feature type="domain" description="Anthranilate synthase component I N-terminal" evidence="13">
    <location>
        <begin position="34"/>
        <end position="193"/>
    </location>
</feature>
<organism evidence="15 16">
    <name type="scientific">Candidatus Syntropharchaeum butanivorans</name>
    <dbReference type="NCBI Taxonomy" id="1839936"/>
    <lineage>
        <taxon>Archaea</taxon>
        <taxon>Methanobacteriati</taxon>
        <taxon>Methanobacteriota</taxon>
        <taxon>Stenosarchaea group</taxon>
        <taxon>Methanomicrobia</taxon>
        <taxon>Methanosarcinales</taxon>
        <taxon>ANME-2 cluster</taxon>
        <taxon>Candidatus Syntropharchaeum</taxon>
    </lineage>
</organism>
<keyword evidence="8 11" id="KW-0057">Aromatic amino acid biosynthesis</keyword>
<keyword evidence="9 11" id="KW-0456">Lyase</keyword>
<comment type="catalytic activity">
    <reaction evidence="10 11">
        <text>chorismate + L-glutamine = anthranilate + pyruvate + L-glutamate + H(+)</text>
        <dbReference type="Rhea" id="RHEA:21732"/>
        <dbReference type="ChEBI" id="CHEBI:15361"/>
        <dbReference type="ChEBI" id="CHEBI:15378"/>
        <dbReference type="ChEBI" id="CHEBI:16567"/>
        <dbReference type="ChEBI" id="CHEBI:29748"/>
        <dbReference type="ChEBI" id="CHEBI:29985"/>
        <dbReference type="ChEBI" id="CHEBI:58359"/>
        <dbReference type="EC" id="4.1.3.27"/>
    </reaction>
</comment>
<dbReference type="AlphaFoldDB" id="A0A1F2P3W4"/>
<protein>
    <recommendedName>
        <fullName evidence="11">Anthranilate synthase component 1</fullName>
        <ecNumber evidence="11">4.1.3.27</ecNumber>
    </recommendedName>
</protein>
<dbReference type="NCBIfam" id="TIGR01820">
    <property type="entry name" value="TrpE-arch"/>
    <property type="match status" value="1"/>
</dbReference>
<dbReference type="InterPro" id="IPR010116">
    <property type="entry name" value="Anthranilate_synth_I_arc_typ"/>
</dbReference>
<dbReference type="PANTHER" id="PTHR11236">
    <property type="entry name" value="AMINOBENZOATE/ANTHRANILATE SYNTHASE"/>
    <property type="match status" value="1"/>
</dbReference>
<gene>
    <name evidence="11 14" type="primary">trpE</name>
    <name evidence="14" type="ORF">ENI32_01685</name>
    <name evidence="15" type="ORF">SBU_001252</name>
</gene>
<evidence type="ECO:0000256" key="3">
    <source>
        <dbReference type="ARBA" id="ARBA00009562"/>
    </source>
</evidence>
<evidence type="ECO:0000256" key="7">
    <source>
        <dbReference type="ARBA" id="ARBA00022842"/>
    </source>
</evidence>
<dbReference type="Proteomes" id="UP000185779">
    <property type="component" value="Unassembled WGS sequence"/>
</dbReference>
<comment type="pathway">
    <text evidence="2 11">Amino-acid biosynthesis; L-tryptophan biosynthesis; L-tryptophan from chorismate: step 1/5.</text>
</comment>
<comment type="function">
    <text evidence="11">Part of a heterotetrameric complex that catalyzes the two-step biosynthesis of anthranilate, an intermediate in the biosynthesis of L-tryptophan. In the first step, the glutamine-binding beta subunit (TrpG) of anthranilate synthase (AS) provides the glutamine amidotransferase activity which generates ammonia as a substrate that, along with chorismate, is used in the second step, catalyzed by the large alpha subunit of AS (TrpE) to produce anthranilate. In the absence of TrpG, TrpE can synthesize anthranilate directly from chorismate and high concentrations of ammonia.</text>
</comment>